<sequence>MPILNTYYDPPFVFKNGHFSTVYSGLFRKGAKIEQKRERIILSDSDFIDLDWSFAKKKTNKVIILLHGLEGNAQRAYITRSAKLFNDNEYDAIAMNFRGCSGESNRLYRSYNAGATEDLREVVTHVLTNHPQYDHIIIKGFSLGGNMLLKYLGEPIRVPKEVKAGIAISVPCSLHGSLQQMDRLENRLYTNRFVKHLHGKLMEKNRSFPQLLNIENIKKADTLFKIDDLYSSKAHGYKDALDYYKKCSSLQYLRYIKTPTLIINALNDSFLSEDCYPIKEAEANNDLYLEMPKYGGHVGFFEFGKIYHTESQALSFATSV</sequence>
<protein>
    <recommendedName>
        <fullName evidence="5">AB hydrolase-1 domain-containing protein</fullName>
    </recommendedName>
</protein>
<organism evidence="6 7">
    <name type="scientific">Kordia antarctica</name>
    <dbReference type="NCBI Taxonomy" id="1218801"/>
    <lineage>
        <taxon>Bacteria</taxon>
        <taxon>Pseudomonadati</taxon>
        <taxon>Bacteroidota</taxon>
        <taxon>Flavobacteriia</taxon>
        <taxon>Flavobacteriales</taxon>
        <taxon>Flavobacteriaceae</taxon>
        <taxon>Kordia</taxon>
    </lineage>
</organism>
<dbReference type="AlphaFoldDB" id="A0A7L4ZMP0"/>
<evidence type="ECO:0000256" key="2">
    <source>
        <dbReference type="ARBA" id="ARBA00022487"/>
    </source>
</evidence>
<dbReference type="KEGG" id="kan:IMCC3317_30800"/>
<name>A0A7L4ZMP0_9FLAO</name>
<proteinExistence type="inferred from homology"/>
<feature type="active site" description="Charge relay system" evidence="4">
    <location>
        <position position="268"/>
    </location>
</feature>
<dbReference type="RefSeq" id="WP_160130303.1">
    <property type="nucleotide sequence ID" value="NZ_CP019288.1"/>
</dbReference>
<dbReference type="Proteomes" id="UP000464657">
    <property type="component" value="Chromosome"/>
</dbReference>
<reference evidence="6 7" key="1">
    <citation type="journal article" date="2013" name="Int. J. Syst. Evol. Microbiol.">
        <title>Kordia antarctica sp. nov., isolated from Antarctic seawater.</title>
        <authorList>
            <person name="Baek K."/>
            <person name="Choi A."/>
            <person name="Kang I."/>
            <person name="Lee K."/>
            <person name="Cho J.C."/>
        </authorList>
    </citation>
    <scope>NUCLEOTIDE SEQUENCE [LARGE SCALE GENOMIC DNA]</scope>
    <source>
        <strain evidence="6 7">IMCC3317</strain>
    </source>
</reference>
<dbReference type="Pfam" id="PF00561">
    <property type="entry name" value="Abhydrolase_1"/>
    <property type="match status" value="1"/>
</dbReference>
<dbReference type="SUPFAM" id="SSF53474">
    <property type="entry name" value="alpha/beta-Hydrolases"/>
    <property type="match status" value="1"/>
</dbReference>
<evidence type="ECO:0000259" key="5">
    <source>
        <dbReference type="Pfam" id="PF00561"/>
    </source>
</evidence>
<feature type="domain" description="AB hydrolase-1" evidence="5">
    <location>
        <begin position="62"/>
        <end position="302"/>
    </location>
</feature>
<dbReference type="InterPro" id="IPR000073">
    <property type="entry name" value="AB_hydrolase_1"/>
</dbReference>
<dbReference type="PIRSF" id="PIRSF005211">
    <property type="entry name" value="Ab_hydro_YheT"/>
    <property type="match status" value="1"/>
</dbReference>
<keyword evidence="7" id="KW-1185">Reference proteome</keyword>
<dbReference type="PANTHER" id="PTHR10794:SF94">
    <property type="entry name" value="ESTERASE YHET-RELATED"/>
    <property type="match status" value="1"/>
</dbReference>
<dbReference type="GO" id="GO:0034338">
    <property type="term" value="F:short-chain carboxylesterase activity"/>
    <property type="evidence" value="ECO:0007669"/>
    <property type="project" value="TreeGrafter"/>
</dbReference>
<keyword evidence="2" id="KW-0719">Serine esterase</keyword>
<dbReference type="OrthoDB" id="332676at2"/>
<evidence type="ECO:0000256" key="3">
    <source>
        <dbReference type="ARBA" id="ARBA00022801"/>
    </source>
</evidence>
<feature type="active site" description="Charge relay system" evidence="4">
    <location>
        <position position="297"/>
    </location>
</feature>
<evidence type="ECO:0000313" key="7">
    <source>
        <dbReference type="Proteomes" id="UP000464657"/>
    </source>
</evidence>
<dbReference type="InterPro" id="IPR000952">
    <property type="entry name" value="AB_hydrolase_4_CS"/>
</dbReference>
<dbReference type="PANTHER" id="PTHR10794">
    <property type="entry name" value="ABHYDROLASE DOMAIN-CONTAINING PROTEIN"/>
    <property type="match status" value="1"/>
</dbReference>
<comment type="similarity">
    <text evidence="1">Belongs to the AB hydrolase superfamily. AB hydrolase 4 family.</text>
</comment>
<dbReference type="InterPro" id="IPR012020">
    <property type="entry name" value="ABHD4"/>
</dbReference>
<gene>
    <name evidence="6" type="ORF">IMCC3317_30800</name>
</gene>
<evidence type="ECO:0000256" key="4">
    <source>
        <dbReference type="PIRSR" id="PIRSR005211-1"/>
    </source>
</evidence>
<dbReference type="EMBL" id="CP019288">
    <property type="protein sequence ID" value="QHI37699.1"/>
    <property type="molecule type" value="Genomic_DNA"/>
</dbReference>
<dbReference type="PROSITE" id="PS01133">
    <property type="entry name" value="UPF0017"/>
    <property type="match status" value="1"/>
</dbReference>
<evidence type="ECO:0000256" key="1">
    <source>
        <dbReference type="ARBA" id="ARBA00010884"/>
    </source>
</evidence>
<dbReference type="InterPro" id="IPR029058">
    <property type="entry name" value="AB_hydrolase_fold"/>
</dbReference>
<dbReference type="InterPro" id="IPR050960">
    <property type="entry name" value="AB_hydrolase_4_sf"/>
</dbReference>
<evidence type="ECO:0000313" key="6">
    <source>
        <dbReference type="EMBL" id="QHI37699.1"/>
    </source>
</evidence>
<dbReference type="GO" id="GO:0047372">
    <property type="term" value="F:monoacylglycerol lipase activity"/>
    <property type="evidence" value="ECO:0007669"/>
    <property type="project" value="TreeGrafter"/>
</dbReference>
<keyword evidence="3" id="KW-0378">Hydrolase</keyword>
<feature type="active site" description="Charge relay system" evidence="4">
    <location>
        <position position="142"/>
    </location>
</feature>
<accession>A0A7L4ZMP0</accession>
<dbReference type="Gene3D" id="3.40.50.1820">
    <property type="entry name" value="alpha/beta hydrolase"/>
    <property type="match status" value="1"/>
</dbReference>